<dbReference type="SUPFAM" id="SSF51126">
    <property type="entry name" value="Pectin lyase-like"/>
    <property type="match status" value="1"/>
</dbReference>
<evidence type="ECO:0000313" key="2">
    <source>
        <dbReference type="EMBL" id="EAY30642.1"/>
    </source>
</evidence>
<dbReference type="OrthoDB" id="1111178at2"/>
<dbReference type="InterPro" id="IPR012334">
    <property type="entry name" value="Pectin_lyas_fold"/>
</dbReference>
<evidence type="ECO:0000256" key="1">
    <source>
        <dbReference type="SAM" id="SignalP"/>
    </source>
</evidence>
<dbReference type="Gene3D" id="2.160.20.10">
    <property type="entry name" value="Single-stranded right-handed beta-helix, Pectin lyase-like"/>
    <property type="match status" value="1"/>
</dbReference>
<sequence>MKKLFVWSLLLLTFAQLVACAPQEEIFTNNSVTLGFSDKAIVFDTLFTNTRSITQRLRVYNPDKNAIRINRIEIGGKANSPYSVSIKGEKGTVFTDVELLGKDSLLVLVEINVPANSQTGVVIAFDSLLFTTNQQQQQVKLIAWSENAHVLQNYTITGNETWDKTKPYIIQDSVTVAAGAILTIGDSTRVYGLDKNAFIRVKGNLIVKGDTGSIVTFTGIRREIEFEEQLGQWRGIVMEAGAGVDISYALIKNAYTGIAITGNDADTAPDLIVKNTTIKNMFEHGINANNADVLLENSLITNCIGNTLGVTNGGSYTLKHCTLANYEFEFIRETPSILFSNEAANPFTVELTNNILWGNKTNEVALIEPLGNIKLTARYNIVKTDLEVFEGNNNLLNQDPEFVKENIGDFNLTKDSPAKDAALPIGFMFDLIKTSRDAVPDIGALEFVEK</sequence>
<evidence type="ECO:0008006" key="4">
    <source>
        <dbReference type="Google" id="ProtNLM"/>
    </source>
</evidence>
<feature type="signal peptide" evidence="1">
    <location>
        <begin position="1"/>
        <end position="19"/>
    </location>
</feature>
<dbReference type="AlphaFoldDB" id="A1ZGM5"/>
<name>A1ZGM5_MICM2</name>
<dbReference type="EMBL" id="AAWS01000006">
    <property type="protein sequence ID" value="EAY30642.1"/>
    <property type="molecule type" value="Genomic_DNA"/>
</dbReference>
<dbReference type="eggNOG" id="ENOG502Z7PX">
    <property type="taxonomic scope" value="Bacteria"/>
</dbReference>
<comment type="caution">
    <text evidence="2">The sequence shown here is derived from an EMBL/GenBank/DDBJ whole genome shotgun (WGS) entry which is preliminary data.</text>
</comment>
<reference evidence="2 3" key="1">
    <citation type="submission" date="2007-01" db="EMBL/GenBank/DDBJ databases">
        <authorList>
            <person name="Haygood M."/>
            <person name="Podell S."/>
            <person name="Anderson C."/>
            <person name="Hopkinson B."/>
            <person name="Roe K."/>
            <person name="Barbeau K."/>
            <person name="Gaasterland T."/>
            <person name="Ferriera S."/>
            <person name="Johnson J."/>
            <person name="Kravitz S."/>
            <person name="Beeson K."/>
            <person name="Sutton G."/>
            <person name="Rogers Y.-H."/>
            <person name="Friedman R."/>
            <person name="Frazier M."/>
            <person name="Venter J.C."/>
        </authorList>
    </citation>
    <scope>NUCLEOTIDE SEQUENCE [LARGE SCALE GENOMIC DNA]</scope>
    <source>
        <strain evidence="2 3">ATCC 23134</strain>
    </source>
</reference>
<accession>A1ZGM5</accession>
<organism evidence="2 3">
    <name type="scientific">Microscilla marina ATCC 23134</name>
    <dbReference type="NCBI Taxonomy" id="313606"/>
    <lineage>
        <taxon>Bacteria</taxon>
        <taxon>Pseudomonadati</taxon>
        <taxon>Bacteroidota</taxon>
        <taxon>Cytophagia</taxon>
        <taxon>Cytophagales</taxon>
        <taxon>Microscillaceae</taxon>
        <taxon>Microscilla</taxon>
    </lineage>
</organism>
<gene>
    <name evidence="2" type="ORF">M23134_03280</name>
</gene>
<protein>
    <recommendedName>
        <fullName evidence="4">Right handed beta helix domain-containing protein</fullName>
    </recommendedName>
</protein>
<dbReference type="RefSeq" id="WP_002694957.1">
    <property type="nucleotide sequence ID" value="NZ_AAWS01000006.1"/>
</dbReference>
<proteinExistence type="predicted"/>
<keyword evidence="3" id="KW-1185">Reference proteome</keyword>
<keyword evidence="1" id="KW-0732">Signal</keyword>
<dbReference type="Proteomes" id="UP000004095">
    <property type="component" value="Unassembled WGS sequence"/>
</dbReference>
<evidence type="ECO:0000313" key="3">
    <source>
        <dbReference type="Proteomes" id="UP000004095"/>
    </source>
</evidence>
<feature type="chain" id="PRO_5002641586" description="Right handed beta helix domain-containing protein" evidence="1">
    <location>
        <begin position="20"/>
        <end position="450"/>
    </location>
</feature>
<dbReference type="InterPro" id="IPR011050">
    <property type="entry name" value="Pectin_lyase_fold/virulence"/>
</dbReference>